<keyword evidence="1" id="KW-0472">Membrane</keyword>
<evidence type="ECO:0000313" key="3">
    <source>
        <dbReference type="Proteomes" id="UP000048926"/>
    </source>
</evidence>
<feature type="transmembrane region" description="Helical" evidence="1">
    <location>
        <begin position="30"/>
        <end position="52"/>
    </location>
</feature>
<organism evidence="2 3">
    <name type="scientific">Roseibium aggregatum</name>
    <dbReference type="NCBI Taxonomy" id="187304"/>
    <lineage>
        <taxon>Bacteria</taxon>
        <taxon>Pseudomonadati</taxon>
        <taxon>Pseudomonadota</taxon>
        <taxon>Alphaproteobacteria</taxon>
        <taxon>Hyphomicrobiales</taxon>
        <taxon>Stappiaceae</taxon>
        <taxon>Roseibium</taxon>
    </lineage>
</organism>
<gene>
    <name evidence="2" type="ORF">LAL4801_04160</name>
</gene>
<reference evidence="3" key="1">
    <citation type="submission" date="2015-07" db="EMBL/GenBank/DDBJ databases">
        <authorList>
            <person name="Rodrigo-Torres Lidia"/>
            <person name="Arahal R.David."/>
        </authorList>
    </citation>
    <scope>NUCLEOTIDE SEQUENCE [LARGE SCALE GENOMIC DNA]</scope>
    <source>
        <strain evidence="3">CECT 4801</strain>
    </source>
</reference>
<evidence type="ECO:0000256" key="1">
    <source>
        <dbReference type="SAM" id="Phobius"/>
    </source>
</evidence>
<protein>
    <submittedName>
        <fullName evidence="2">Uncharacterized protein</fullName>
    </submittedName>
</protein>
<evidence type="ECO:0000313" key="2">
    <source>
        <dbReference type="EMBL" id="CTQ45705.1"/>
    </source>
</evidence>
<dbReference type="AlphaFoldDB" id="A0A0M6Y6H9"/>
<sequence>METFIYSLAGLAIVALTSLGYKNPRDFSRVAIYIYLTLFMFILGVYAIRFGFNSGFRSAHKMYDVKEFLLPSKIEEFYDPIITQLTYIAFGLIVWMTFVSLFPYIFDLDETKKDETKKD</sequence>
<accession>A0A0M6Y6H9</accession>
<keyword evidence="1" id="KW-0812">Transmembrane</keyword>
<keyword evidence="1" id="KW-1133">Transmembrane helix</keyword>
<feature type="transmembrane region" description="Helical" evidence="1">
    <location>
        <begin position="85"/>
        <end position="106"/>
    </location>
</feature>
<keyword evidence="3" id="KW-1185">Reference proteome</keyword>
<name>A0A0M6Y6H9_9HYPH</name>
<dbReference type="Proteomes" id="UP000048926">
    <property type="component" value="Unassembled WGS sequence"/>
</dbReference>
<dbReference type="EMBL" id="CXST01000002">
    <property type="protein sequence ID" value="CTQ45705.1"/>
    <property type="molecule type" value="Genomic_DNA"/>
</dbReference>
<proteinExistence type="predicted"/>